<protein>
    <submittedName>
        <fullName evidence="1">Uncharacterized protein</fullName>
    </submittedName>
</protein>
<dbReference type="AlphaFoldDB" id="A0A841KVK0"/>
<evidence type="ECO:0000313" key="2">
    <source>
        <dbReference type="Proteomes" id="UP000579281"/>
    </source>
</evidence>
<gene>
    <name evidence="1" type="ORF">HNQ80_003819</name>
</gene>
<proteinExistence type="predicted"/>
<organism evidence="1 2">
    <name type="scientific">Anaerosolibacter carboniphilus</name>
    <dbReference type="NCBI Taxonomy" id="1417629"/>
    <lineage>
        <taxon>Bacteria</taxon>
        <taxon>Bacillati</taxon>
        <taxon>Bacillota</taxon>
        <taxon>Clostridia</taxon>
        <taxon>Peptostreptococcales</taxon>
        <taxon>Thermotaleaceae</taxon>
        <taxon>Anaerosolibacter</taxon>
    </lineage>
</organism>
<comment type="caution">
    <text evidence="1">The sequence shown here is derived from an EMBL/GenBank/DDBJ whole genome shotgun (WGS) entry which is preliminary data.</text>
</comment>
<reference evidence="1 2" key="1">
    <citation type="submission" date="2020-08" db="EMBL/GenBank/DDBJ databases">
        <title>Genomic Encyclopedia of Type Strains, Phase IV (KMG-IV): sequencing the most valuable type-strain genomes for metagenomic binning, comparative biology and taxonomic classification.</title>
        <authorList>
            <person name="Goeker M."/>
        </authorList>
    </citation>
    <scope>NUCLEOTIDE SEQUENCE [LARGE SCALE GENOMIC DNA]</scope>
    <source>
        <strain evidence="1 2">DSM 103526</strain>
    </source>
</reference>
<keyword evidence="2" id="KW-1185">Reference proteome</keyword>
<sequence length="64" mass="7367">MDERRIYASYVNNTDVNGYISELIHEDKQVHGDKEKNKKNGQSKKVMFCSDCINDDLTSLDITV</sequence>
<dbReference type="RefSeq" id="WP_184312192.1">
    <property type="nucleotide sequence ID" value="NZ_JACHEN010000027.1"/>
</dbReference>
<accession>A0A841KVK0</accession>
<dbReference type="EMBL" id="JACHEN010000027">
    <property type="protein sequence ID" value="MBB6217696.1"/>
    <property type="molecule type" value="Genomic_DNA"/>
</dbReference>
<dbReference type="Proteomes" id="UP000579281">
    <property type="component" value="Unassembled WGS sequence"/>
</dbReference>
<name>A0A841KVK0_9FIRM</name>
<evidence type="ECO:0000313" key="1">
    <source>
        <dbReference type="EMBL" id="MBB6217696.1"/>
    </source>
</evidence>